<protein>
    <submittedName>
        <fullName evidence="1">Uncharacterized protein</fullName>
    </submittedName>
</protein>
<keyword evidence="2" id="KW-1185">Reference proteome</keyword>
<organism evidence="1 2">
    <name type="scientific">Galerina marginata (strain CBS 339.88)</name>
    <dbReference type="NCBI Taxonomy" id="685588"/>
    <lineage>
        <taxon>Eukaryota</taxon>
        <taxon>Fungi</taxon>
        <taxon>Dikarya</taxon>
        <taxon>Basidiomycota</taxon>
        <taxon>Agaricomycotina</taxon>
        <taxon>Agaricomycetes</taxon>
        <taxon>Agaricomycetidae</taxon>
        <taxon>Agaricales</taxon>
        <taxon>Agaricineae</taxon>
        <taxon>Strophariaceae</taxon>
        <taxon>Galerina</taxon>
    </lineage>
</organism>
<reference evidence="2" key="1">
    <citation type="journal article" date="2014" name="Proc. Natl. Acad. Sci. U.S.A.">
        <title>Extensive sampling of basidiomycete genomes demonstrates inadequacy of the white-rot/brown-rot paradigm for wood decay fungi.</title>
        <authorList>
            <person name="Riley R."/>
            <person name="Salamov A.A."/>
            <person name="Brown D.W."/>
            <person name="Nagy L.G."/>
            <person name="Floudas D."/>
            <person name="Held B.W."/>
            <person name="Levasseur A."/>
            <person name="Lombard V."/>
            <person name="Morin E."/>
            <person name="Otillar R."/>
            <person name="Lindquist E.A."/>
            <person name="Sun H."/>
            <person name="LaButti K.M."/>
            <person name="Schmutz J."/>
            <person name="Jabbour D."/>
            <person name="Luo H."/>
            <person name="Baker S.E."/>
            <person name="Pisabarro A.G."/>
            <person name="Walton J.D."/>
            <person name="Blanchette R.A."/>
            <person name="Henrissat B."/>
            <person name="Martin F."/>
            <person name="Cullen D."/>
            <person name="Hibbett D.S."/>
            <person name="Grigoriev I.V."/>
        </authorList>
    </citation>
    <scope>NUCLEOTIDE SEQUENCE [LARGE SCALE GENOMIC DNA]</scope>
    <source>
        <strain evidence="2">CBS 339.88</strain>
    </source>
</reference>
<name>A0A067TH44_GALM3</name>
<dbReference type="EMBL" id="KL142375">
    <property type="protein sequence ID" value="KDR78308.1"/>
    <property type="molecule type" value="Genomic_DNA"/>
</dbReference>
<dbReference type="AlphaFoldDB" id="A0A067TH44"/>
<dbReference type="Proteomes" id="UP000027222">
    <property type="component" value="Unassembled WGS sequence"/>
</dbReference>
<evidence type="ECO:0000313" key="1">
    <source>
        <dbReference type="EMBL" id="KDR78308.1"/>
    </source>
</evidence>
<evidence type="ECO:0000313" key="2">
    <source>
        <dbReference type="Proteomes" id="UP000027222"/>
    </source>
</evidence>
<sequence length="106" mass="12437">MIMWREKRAYDTPRSDRQVTGFLITTVVTFTPPISHIPPPHSYLAHLQYPAFCPQVLNRDSRNGTELHTCPIFRFFLAQISTEQTQEPIHICTHQQRRSTLYGIRQ</sequence>
<gene>
    <name evidence="1" type="ORF">GALMADRAFT_1312811</name>
</gene>
<proteinExistence type="predicted"/>
<accession>A0A067TH44</accession>
<dbReference type="HOGENOM" id="CLU_2223494_0_0_1"/>